<feature type="transmembrane region" description="Helical" evidence="7">
    <location>
        <begin position="403"/>
        <end position="423"/>
    </location>
</feature>
<comment type="caution">
    <text evidence="8">The sequence shown here is derived from an EMBL/GenBank/DDBJ whole genome shotgun (WGS) entry which is preliminary data.</text>
</comment>
<reference evidence="8" key="1">
    <citation type="submission" date="2021-02" db="EMBL/GenBank/DDBJ databases">
        <authorList>
            <person name="Dougan E. K."/>
            <person name="Rhodes N."/>
            <person name="Thang M."/>
            <person name="Chan C."/>
        </authorList>
    </citation>
    <scope>NUCLEOTIDE SEQUENCE</scope>
</reference>
<feature type="transmembrane region" description="Helical" evidence="7">
    <location>
        <begin position="48"/>
        <end position="67"/>
    </location>
</feature>
<organism evidence="8 9">
    <name type="scientific">Symbiodinium necroappetens</name>
    <dbReference type="NCBI Taxonomy" id="1628268"/>
    <lineage>
        <taxon>Eukaryota</taxon>
        <taxon>Sar</taxon>
        <taxon>Alveolata</taxon>
        <taxon>Dinophyceae</taxon>
        <taxon>Suessiales</taxon>
        <taxon>Symbiodiniaceae</taxon>
        <taxon>Symbiodinium</taxon>
    </lineage>
</organism>
<comment type="subcellular location">
    <subcellularLocation>
        <location evidence="1">Membrane</location>
        <topology evidence="1">Multi-pass membrane protein</topology>
    </subcellularLocation>
</comment>
<evidence type="ECO:0000256" key="7">
    <source>
        <dbReference type="SAM" id="Phobius"/>
    </source>
</evidence>
<feature type="transmembrane region" description="Helical" evidence="7">
    <location>
        <begin position="332"/>
        <end position="352"/>
    </location>
</feature>
<dbReference type="GO" id="GO:0005337">
    <property type="term" value="F:nucleoside transmembrane transporter activity"/>
    <property type="evidence" value="ECO:0007669"/>
    <property type="project" value="InterPro"/>
</dbReference>
<dbReference type="GO" id="GO:0005886">
    <property type="term" value="C:plasma membrane"/>
    <property type="evidence" value="ECO:0007669"/>
    <property type="project" value="TreeGrafter"/>
</dbReference>
<feature type="transmembrane region" description="Helical" evidence="7">
    <location>
        <begin position="268"/>
        <end position="288"/>
    </location>
</feature>
<keyword evidence="3" id="KW-0813">Transport</keyword>
<feature type="transmembrane region" description="Helical" evidence="7">
    <location>
        <begin position="106"/>
        <end position="130"/>
    </location>
</feature>
<protein>
    <submittedName>
        <fullName evidence="8">ETN8 protein</fullName>
    </submittedName>
</protein>
<name>A0A812SS98_9DINO</name>
<gene>
    <name evidence="8" type="primary">ETN8</name>
    <name evidence="8" type="ORF">SNEC2469_LOCUS13843</name>
</gene>
<feature type="transmembrane region" description="Helical" evidence="7">
    <location>
        <begin position="175"/>
        <end position="194"/>
    </location>
</feature>
<evidence type="ECO:0000256" key="3">
    <source>
        <dbReference type="ARBA" id="ARBA00022448"/>
    </source>
</evidence>
<comment type="similarity">
    <text evidence="2">Belongs to the SLC29A/ENT transporter (TC 2.A.57) family.</text>
</comment>
<evidence type="ECO:0000313" key="9">
    <source>
        <dbReference type="Proteomes" id="UP000601435"/>
    </source>
</evidence>
<feature type="transmembrane region" description="Helical" evidence="7">
    <location>
        <begin position="16"/>
        <end position="36"/>
    </location>
</feature>
<dbReference type="EMBL" id="CAJNJA010022141">
    <property type="protein sequence ID" value="CAE7487263.1"/>
    <property type="molecule type" value="Genomic_DNA"/>
</dbReference>
<keyword evidence="9" id="KW-1185">Reference proteome</keyword>
<dbReference type="Proteomes" id="UP000601435">
    <property type="component" value="Unassembled WGS sequence"/>
</dbReference>
<evidence type="ECO:0000313" key="8">
    <source>
        <dbReference type="EMBL" id="CAE7487263.1"/>
    </source>
</evidence>
<dbReference type="PANTHER" id="PTHR10332">
    <property type="entry name" value="EQUILIBRATIVE NUCLEOSIDE TRANSPORTER"/>
    <property type="match status" value="1"/>
</dbReference>
<keyword evidence="5 7" id="KW-1133">Transmembrane helix</keyword>
<keyword evidence="6 7" id="KW-0472">Membrane</keyword>
<evidence type="ECO:0000256" key="2">
    <source>
        <dbReference type="ARBA" id="ARBA00007965"/>
    </source>
</evidence>
<accession>A0A812SS98</accession>
<dbReference type="InterPro" id="IPR036259">
    <property type="entry name" value="MFS_trans_sf"/>
</dbReference>
<feature type="transmembrane region" description="Helical" evidence="7">
    <location>
        <begin position="79"/>
        <end position="100"/>
    </location>
</feature>
<dbReference type="AlphaFoldDB" id="A0A812SS98"/>
<evidence type="ECO:0000256" key="1">
    <source>
        <dbReference type="ARBA" id="ARBA00004141"/>
    </source>
</evidence>
<keyword evidence="4 7" id="KW-0812">Transmembrane</keyword>
<dbReference type="SUPFAM" id="SSF103473">
    <property type="entry name" value="MFS general substrate transporter"/>
    <property type="match status" value="1"/>
</dbReference>
<proteinExistence type="inferred from homology"/>
<feature type="transmembrane region" description="Helical" evidence="7">
    <location>
        <begin position="142"/>
        <end position="160"/>
    </location>
</feature>
<feature type="transmembrane region" description="Helical" evidence="7">
    <location>
        <begin position="300"/>
        <end position="320"/>
    </location>
</feature>
<dbReference type="InterPro" id="IPR002259">
    <property type="entry name" value="Eqnu_transpt"/>
</dbReference>
<feature type="transmembrane region" description="Helical" evidence="7">
    <location>
        <begin position="358"/>
        <end position="382"/>
    </location>
</feature>
<evidence type="ECO:0000256" key="5">
    <source>
        <dbReference type="ARBA" id="ARBA00022989"/>
    </source>
</evidence>
<dbReference type="Pfam" id="PF01733">
    <property type="entry name" value="Nucleoside_tran"/>
    <property type="match status" value="1"/>
</dbReference>
<evidence type="ECO:0000256" key="4">
    <source>
        <dbReference type="ARBA" id="ARBA00022692"/>
    </source>
</evidence>
<evidence type="ECO:0000256" key="6">
    <source>
        <dbReference type="ARBA" id="ARBA00023136"/>
    </source>
</evidence>
<dbReference type="OrthoDB" id="1856718at2759"/>
<dbReference type="PANTHER" id="PTHR10332:SF10">
    <property type="entry name" value="EQUILIBRATIVE NUCLEOSIDE TRANSPORTER 4"/>
    <property type="match status" value="1"/>
</dbReference>
<sequence>MAANLEDHHGEGTAKICMLAIGIGYLFPISAIWAAFDYWKVLFPDKNIEFVVTVVYQIGSVGTVALLSLTETFSLRRRIVGGFLGQFFCLAAILSFRWLLLPPAVLYQLLLGLVLVCSVATGYLDSALLSLCSQYASTMQQWLQIGIGFGTLVSVVYRDATKLLMSHDIQDATCAYFSIALATVIVCLASYRLLMSLPVSRHVRAASGQLDEKLLDNATSIESPLPLACGFSPGGCRDSEDSPAELELNCKAGSSFKTVIQLVWRNQLAIIANFTLTTFCYPGLITAIPCRQMLWLQPGHWFQTILLTVFTLFDISARFVTHIRCGLHHGNIQWTVVVRSALLPLMIFCAVSDSSSDLLAMAVVATFGFLNGYCASLCLIVINEIPTLSAEQRKTCGRISACFVNSGLALGSVGGALAAHVFALGS</sequence>